<keyword evidence="11" id="KW-1185">Reference proteome</keyword>
<dbReference type="Gene3D" id="1.25.10.10">
    <property type="entry name" value="Leucine-rich Repeat Variant"/>
    <property type="match status" value="1"/>
</dbReference>
<dbReference type="InterPro" id="IPR011989">
    <property type="entry name" value="ARM-like"/>
</dbReference>
<keyword evidence="4" id="KW-0132">Cell division</keyword>
<evidence type="ECO:0000313" key="10">
    <source>
        <dbReference type="EMBL" id="TFK38229.1"/>
    </source>
</evidence>
<dbReference type="PANTHER" id="PTHR14418">
    <property type="entry name" value="CONDENSIN COMPLEX SUBUNIT 3-RELATED"/>
    <property type="match status" value="1"/>
</dbReference>
<evidence type="ECO:0000256" key="1">
    <source>
        <dbReference type="ARBA" id="ARBA00004286"/>
    </source>
</evidence>
<reference evidence="10 11" key="1">
    <citation type="journal article" date="2019" name="Nat. Ecol. Evol.">
        <title>Megaphylogeny resolves global patterns of mushroom evolution.</title>
        <authorList>
            <person name="Varga T."/>
            <person name="Krizsan K."/>
            <person name="Foldi C."/>
            <person name="Dima B."/>
            <person name="Sanchez-Garcia M."/>
            <person name="Sanchez-Ramirez S."/>
            <person name="Szollosi G.J."/>
            <person name="Szarkandi J.G."/>
            <person name="Papp V."/>
            <person name="Albert L."/>
            <person name="Andreopoulos W."/>
            <person name="Angelini C."/>
            <person name="Antonin V."/>
            <person name="Barry K.W."/>
            <person name="Bougher N.L."/>
            <person name="Buchanan P."/>
            <person name="Buyck B."/>
            <person name="Bense V."/>
            <person name="Catcheside P."/>
            <person name="Chovatia M."/>
            <person name="Cooper J."/>
            <person name="Damon W."/>
            <person name="Desjardin D."/>
            <person name="Finy P."/>
            <person name="Geml J."/>
            <person name="Haridas S."/>
            <person name="Hughes K."/>
            <person name="Justo A."/>
            <person name="Karasinski D."/>
            <person name="Kautmanova I."/>
            <person name="Kiss B."/>
            <person name="Kocsube S."/>
            <person name="Kotiranta H."/>
            <person name="LaButti K.M."/>
            <person name="Lechner B.E."/>
            <person name="Liimatainen K."/>
            <person name="Lipzen A."/>
            <person name="Lukacs Z."/>
            <person name="Mihaltcheva S."/>
            <person name="Morgado L.N."/>
            <person name="Niskanen T."/>
            <person name="Noordeloos M.E."/>
            <person name="Ohm R.A."/>
            <person name="Ortiz-Santana B."/>
            <person name="Ovrebo C."/>
            <person name="Racz N."/>
            <person name="Riley R."/>
            <person name="Savchenko A."/>
            <person name="Shiryaev A."/>
            <person name="Soop K."/>
            <person name="Spirin V."/>
            <person name="Szebenyi C."/>
            <person name="Tomsovsky M."/>
            <person name="Tulloss R.E."/>
            <person name="Uehling J."/>
            <person name="Grigoriev I.V."/>
            <person name="Vagvolgyi C."/>
            <person name="Papp T."/>
            <person name="Martin F.M."/>
            <person name="Miettinen O."/>
            <person name="Hibbett D.S."/>
            <person name="Nagy L.G."/>
        </authorList>
    </citation>
    <scope>NUCLEOTIDE SEQUENCE [LARGE SCALE GENOMIC DNA]</scope>
    <source>
        <strain evidence="10 11">CBS 166.37</strain>
    </source>
</reference>
<evidence type="ECO:0000256" key="4">
    <source>
        <dbReference type="ARBA" id="ARBA00022618"/>
    </source>
</evidence>
<dbReference type="Proteomes" id="UP000308652">
    <property type="component" value="Unassembled WGS sequence"/>
</dbReference>
<evidence type="ECO:0000256" key="6">
    <source>
        <dbReference type="ARBA" id="ARBA00023067"/>
    </source>
</evidence>
<sequence length="1122" mass="125636">MPGRVSQAADSPLTLLRAAIPKIFDQAQVSANNHQKNFVALYKLHIEGSKHTELVRNGQGVRLVGEKTFEEVLNRLLLLVLPLKKGTSQADRILKFVGGYTKFVNEKAAEEKSAQEGDDEDEDTTASRFTAHLLKFLLKGFESKDKIVRYRVLQTVAEMVSHLGEIDEDIYTSLRAALMDRVSDKEASVRVQAVIGLSKLCGSEDPAEVEEGETVLDVLLDTLAHDTAPDVRRAILMNLTPNATTLPHILARTRDTDPTIRKVVYGTVLKDNLMQGEEEKTMGPTHPRALTILQREQIIRNGLGDREPSVRAAASALLGLWADIVAMKSEEDQDQEDVSVERGVLNLLELLDVGVSTVAADALLSIFTSRVDIFENIEFGDRFWTSLTPETAFLARVFVGHCKAINDDVRLESTLPVVTALAFRIQESYNDLLDDIRDHDDQILLGGLTEDERNQKEDELLDREFVLAEILRLAVNLDYADEIGRRKMFQLVRDMLSKGELSEKLIPCCLDVLRKLSSNERDLIRVVVEIVHDLRDPDEEDEEDPIDDAETSYSATPATVKPQRMGLFTKPPAERTPEEAARAKTIDLKCLTLCIGMLERVNSTFEENSTLDGVLQDLVIPAVQSKDLDMRSKGFVCLGLCCLIARRLAIGSVGLFMSQIKSSPDELKLELIKTVFDTLMVHEQAFTKQGIDLGPVTESLVNLIGTEADEKVQALLCMGVSKLVFNGMITDNRALKNLIMAYLSPNTVSNQELRQCLTYFLPAFSYSASSHQKKMCEIFLSTFSQISDVRRKLEDDQEMVSGLQVGMMFVDWTDPLKLSKAADAQGHISDSNGVNDFIQLEMATNIMMALLKPENKDEDDMKILVQLLSKLYIPDKVDDDSIRTLKLLLHNYSMRRPLSDATSNRAFTKFDTAISERFAKQLEDFSEEEYKQLVELKDIAEFLDDLIPLDDSEIIDIEPKKKGRKRYVASDSIISTTTEGDCSDSPPSSKQGKKPKSKKRRLSTSDDEDPEEDDTQKGSPAPPKRTLPKRAAVINKKPPQVIVISSDDDDDDEENTPGPRQKRLALSPRYQTNVKKEEKPDQEINDMLDDDSSELSEPPHDSIMDPDSDEEQDEVNDLLTED</sequence>
<organism evidence="10 11">
    <name type="scientific">Crucibulum laeve</name>
    <dbReference type="NCBI Taxonomy" id="68775"/>
    <lineage>
        <taxon>Eukaryota</taxon>
        <taxon>Fungi</taxon>
        <taxon>Dikarya</taxon>
        <taxon>Basidiomycota</taxon>
        <taxon>Agaricomycotina</taxon>
        <taxon>Agaricomycetes</taxon>
        <taxon>Agaricomycetidae</taxon>
        <taxon>Agaricales</taxon>
        <taxon>Agaricineae</taxon>
        <taxon>Nidulariaceae</taxon>
        <taxon>Crucibulum</taxon>
    </lineage>
</organism>
<dbReference type="PANTHER" id="PTHR14418:SF5">
    <property type="entry name" value="CONDENSIN COMPLEX SUBUNIT 3"/>
    <property type="match status" value="1"/>
</dbReference>
<dbReference type="InterPro" id="IPR025977">
    <property type="entry name" value="Cnd3_C"/>
</dbReference>
<dbReference type="GO" id="GO:0051301">
    <property type="term" value="P:cell division"/>
    <property type="evidence" value="ECO:0007669"/>
    <property type="project" value="UniProtKB-KW"/>
</dbReference>
<protein>
    <submittedName>
        <fullName evidence="10">Nuclear condensing complex subunit</fullName>
    </submittedName>
</protein>
<name>A0A5C3LYA0_9AGAR</name>
<feature type="compositionally biased region" description="Acidic residues" evidence="8">
    <location>
        <begin position="1083"/>
        <end position="1094"/>
    </location>
</feature>
<dbReference type="OrthoDB" id="27187at2759"/>
<keyword evidence="5" id="KW-0498">Mitosis</keyword>
<evidence type="ECO:0000256" key="8">
    <source>
        <dbReference type="SAM" id="MobiDB-lite"/>
    </source>
</evidence>
<dbReference type="GO" id="GO:0007076">
    <property type="term" value="P:mitotic chromosome condensation"/>
    <property type="evidence" value="ECO:0007669"/>
    <property type="project" value="InterPro"/>
</dbReference>
<feature type="domain" description="Nuclear condensin complex subunit 3 C-terminal" evidence="9">
    <location>
        <begin position="589"/>
        <end position="873"/>
    </location>
</feature>
<keyword evidence="3" id="KW-0158">Chromosome</keyword>
<comment type="similarity">
    <text evidence="2">Belongs to the CND3 (condensin subunit 3) family.</text>
</comment>
<accession>A0A5C3LYA0</accession>
<evidence type="ECO:0000256" key="3">
    <source>
        <dbReference type="ARBA" id="ARBA00022454"/>
    </source>
</evidence>
<comment type="subcellular location">
    <subcellularLocation>
        <location evidence="1">Chromosome</location>
    </subcellularLocation>
</comment>
<dbReference type="InterPro" id="IPR016024">
    <property type="entry name" value="ARM-type_fold"/>
</dbReference>
<keyword evidence="6" id="KW-0226">DNA condensation</keyword>
<feature type="region of interest" description="Disordered" evidence="8">
    <location>
        <begin position="976"/>
        <end position="1122"/>
    </location>
</feature>
<dbReference type="SUPFAM" id="SSF48371">
    <property type="entry name" value="ARM repeat"/>
    <property type="match status" value="1"/>
</dbReference>
<evidence type="ECO:0000259" key="9">
    <source>
        <dbReference type="Pfam" id="PF12719"/>
    </source>
</evidence>
<evidence type="ECO:0000256" key="2">
    <source>
        <dbReference type="ARBA" id="ARBA00006533"/>
    </source>
</evidence>
<dbReference type="InterPro" id="IPR027165">
    <property type="entry name" value="CND3"/>
</dbReference>
<keyword evidence="7" id="KW-0131">Cell cycle</keyword>
<dbReference type="GO" id="GO:0000796">
    <property type="term" value="C:condensin complex"/>
    <property type="evidence" value="ECO:0007669"/>
    <property type="project" value="InterPro"/>
</dbReference>
<evidence type="ECO:0000256" key="5">
    <source>
        <dbReference type="ARBA" id="ARBA00022776"/>
    </source>
</evidence>
<feature type="compositionally biased region" description="Acidic residues" evidence="8">
    <location>
        <begin position="1046"/>
        <end position="1055"/>
    </location>
</feature>
<feature type="compositionally biased region" description="Acidic residues" evidence="8">
    <location>
        <begin position="1005"/>
        <end position="1014"/>
    </location>
</feature>
<gene>
    <name evidence="10" type="ORF">BDQ12DRAFT_606424</name>
</gene>
<evidence type="ECO:0000256" key="7">
    <source>
        <dbReference type="ARBA" id="ARBA00023306"/>
    </source>
</evidence>
<feature type="compositionally biased region" description="Acidic residues" evidence="8">
    <location>
        <begin position="1104"/>
        <end position="1122"/>
    </location>
</feature>
<proteinExistence type="inferred from homology"/>
<dbReference type="EMBL" id="ML213604">
    <property type="protein sequence ID" value="TFK38229.1"/>
    <property type="molecule type" value="Genomic_DNA"/>
</dbReference>
<dbReference type="Pfam" id="PF13646">
    <property type="entry name" value="HEAT_2"/>
    <property type="match status" value="1"/>
</dbReference>
<dbReference type="AlphaFoldDB" id="A0A5C3LYA0"/>
<feature type="compositionally biased region" description="Basic residues" evidence="8">
    <location>
        <begin position="991"/>
        <end position="1002"/>
    </location>
</feature>
<evidence type="ECO:0000313" key="11">
    <source>
        <dbReference type="Proteomes" id="UP000308652"/>
    </source>
</evidence>
<dbReference type="STRING" id="68775.A0A5C3LYA0"/>
<dbReference type="GO" id="GO:0000793">
    <property type="term" value="C:condensed chromosome"/>
    <property type="evidence" value="ECO:0007669"/>
    <property type="project" value="TreeGrafter"/>
</dbReference>
<dbReference type="Pfam" id="PF12719">
    <property type="entry name" value="Cnd3"/>
    <property type="match status" value="1"/>
</dbReference>